<name>A0A5C5XF19_9PLAN</name>
<dbReference type="InterPro" id="IPR026026">
    <property type="entry name" value="HIT_Hint"/>
</dbReference>
<dbReference type="PIRSF" id="PIRSF000714">
    <property type="entry name" value="HIT"/>
    <property type="match status" value="1"/>
</dbReference>
<dbReference type="AlphaFoldDB" id="A0A5C5XF19"/>
<dbReference type="PROSITE" id="PS51084">
    <property type="entry name" value="HIT_2"/>
    <property type="match status" value="1"/>
</dbReference>
<dbReference type="EMBL" id="SJPG01000001">
    <property type="protein sequence ID" value="TWT61021.1"/>
    <property type="molecule type" value="Genomic_DNA"/>
</dbReference>
<sequence length="135" mass="15801">MNLHPQLQADCHLLGHYDICTVLLHKNKTIPWFILVPEMDQIDLLDLEEETRTCVLQECQRISKYLKQTRNFPKVNFASLGNVVPQLHIHVIGRHPQDACWPAPVWGNLKETLSYEPREVESIREELIQNYGMKM</sequence>
<gene>
    <name evidence="3" type="ORF">Pan54_17540</name>
</gene>
<accession>A0A5C5XF19</accession>
<comment type="caution">
    <text evidence="1">Lacks conserved residue(s) required for the propagation of feature annotation.</text>
</comment>
<proteinExistence type="predicted"/>
<evidence type="ECO:0000256" key="1">
    <source>
        <dbReference type="PROSITE-ProRule" id="PRU00464"/>
    </source>
</evidence>
<comment type="caution">
    <text evidence="3">The sequence shown here is derived from an EMBL/GenBank/DDBJ whole genome shotgun (WGS) entry which is preliminary data.</text>
</comment>
<evidence type="ECO:0000313" key="4">
    <source>
        <dbReference type="Proteomes" id="UP000316095"/>
    </source>
</evidence>
<dbReference type="InterPro" id="IPR011146">
    <property type="entry name" value="HIT-like"/>
</dbReference>
<dbReference type="RefSeq" id="WP_146503058.1">
    <property type="nucleotide sequence ID" value="NZ_SJPG01000001.1"/>
</dbReference>
<dbReference type="Pfam" id="PF01230">
    <property type="entry name" value="HIT"/>
    <property type="match status" value="1"/>
</dbReference>
<protein>
    <submittedName>
        <fullName evidence="3">HIT domain protein</fullName>
    </submittedName>
</protein>
<dbReference type="Gene3D" id="3.30.428.10">
    <property type="entry name" value="HIT-like"/>
    <property type="match status" value="1"/>
</dbReference>
<reference evidence="3 4" key="1">
    <citation type="submission" date="2019-02" db="EMBL/GenBank/DDBJ databases">
        <title>Deep-cultivation of Planctomycetes and their phenomic and genomic characterization uncovers novel biology.</title>
        <authorList>
            <person name="Wiegand S."/>
            <person name="Jogler M."/>
            <person name="Boedeker C."/>
            <person name="Pinto D."/>
            <person name="Vollmers J."/>
            <person name="Rivas-Marin E."/>
            <person name="Kohn T."/>
            <person name="Peeters S.H."/>
            <person name="Heuer A."/>
            <person name="Rast P."/>
            <person name="Oberbeckmann S."/>
            <person name="Bunk B."/>
            <person name="Jeske O."/>
            <person name="Meyerdierks A."/>
            <person name="Storesund J.E."/>
            <person name="Kallscheuer N."/>
            <person name="Luecker S."/>
            <person name="Lage O.M."/>
            <person name="Pohl T."/>
            <person name="Merkel B.J."/>
            <person name="Hornburger P."/>
            <person name="Mueller R.-W."/>
            <person name="Bruemmer F."/>
            <person name="Labrenz M."/>
            <person name="Spormann A.M."/>
            <person name="Op Den Camp H."/>
            <person name="Overmann J."/>
            <person name="Amann R."/>
            <person name="Jetten M.S.M."/>
            <person name="Mascher T."/>
            <person name="Medema M.H."/>
            <person name="Devos D.P."/>
            <person name="Kaster A.-K."/>
            <person name="Ovreas L."/>
            <person name="Rohde M."/>
            <person name="Galperin M.Y."/>
            <person name="Jogler C."/>
        </authorList>
    </citation>
    <scope>NUCLEOTIDE SEQUENCE [LARGE SCALE GENOMIC DNA]</scope>
    <source>
        <strain evidence="3 4">Pan54</strain>
    </source>
</reference>
<keyword evidence="4" id="KW-1185">Reference proteome</keyword>
<evidence type="ECO:0000259" key="2">
    <source>
        <dbReference type="PROSITE" id="PS51084"/>
    </source>
</evidence>
<dbReference type="GO" id="GO:0003824">
    <property type="term" value="F:catalytic activity"/>
    <property type="evidence" value="ECO:0007669"/>
    <property type="project" value="InterPro"/>
</dbReference>
<dbReference type="Proteomes" id="UP000316095">
    <property type="component" value="Unassembled WGS sequence"/>
</dbReference>
<organism evidence="3 4">
    <name type="scientific">Rubinisphaera italica</name>
    <dbReference type="NCBI Taxonomy" id="2527969"/>
    <lineage>
        <taxon>Bacteria</taxon>
        <taxon>Pseudomonadati</taxon>
        <taxon>Planctomycetota</taxon>
        <taxon>Planctomycetia</taxon>
        <taxon>Planctomycetales</taxon>
        <taxon>Planctomycetaceae</taxon>
        <taxon>Rubinisphaera</taxon>
    </lineage>
</organism>
<feature type="domain" description="HIT" evidence="2">
    <location>
        <begin position="1"/>
        <end position="101"/>
    </location>
</feature>
<dbReference type="SUPFAM" id="SSF54197">
    <property type="entry name" value="HIT-like"/>
    <property type="match status" value="1"/>
</dbReference>
<dbReference type="InterPro" id="IPR036265">
    <property type="entry name" value="HIT-like_sf"/>
</dbReference>
<evidence type="ECO:0000313" key="3">
    <source>
        <dbReference type="EMBL" id="TWT61021.1"/>
    </source>
</evidence>
<dbReference type="OrthoDB" id="9799145at2"/>